<feature type="domain" description="Acyl-CoA dehydrogenase/oxidase C-terminal" evidence="7">
    <location>
        <begin position="229"/>
        <end position="365"/>
    </location>
</feature>
<dbReference type="Proteomes" id="UP000295444">
    <property type="component" value="Unassembled WGS sequence"/>
</dbReference>
<dbReference type="Gene3D" id="1.10.540.10">
    <property type="entry name" value="Acyl-CoA dehydrogenase/oxidase, N-terminal domain"/>
    <property type="match status" value="1"/>
</dbReference>
<dbReference type="InterPro" id="IPR009075">
    <property type="entry name" value="AcylCo_DH/oxidase_C"/>
</dbReference>
<dbReference type="InterPro" id="IPR009100">
    <property type="entry name" value="AcylCoA_DH/oxidase_NM_dom_sf"/>
</dbReference>
<dbReference type="Pfam" id="PF02770">
    <property type="entry name" value="Acyl-CoA_dh_M"/>
    <property type="match status" value="1"/>
</dbReference>
<dbReference type="InterPro" id="IPR046373">
    <property type="entry name" value="Acyl-CoA_Oxase/DH_mid-dom_sf"/>
</dbReference>
<comment type="similarity">
    <text evidence="2 6">Belongs to the acyl-CoA dehydrogenase family.</text>
</comment>
<dbReference type="GO" id="GO:0050660">
    <property type="term" value="F:flavin adenine dinucleotide binding"/>
    <property type="evidence" value="ECO:0007669"/>
    <property type="project" value="InterPro"/>
</dbReference>
<evidence type="ECO:0000313" key="9">
    <source>
        <dbReference type="EMBL" id="TDP96446.1"/>
    </source>
</evidence>
<evidence type="ECO:0000256" key="6">
    <source>
        <dbReference type="RuleBase" id="RU362125"/>
    </source>
</evidence>
<proteinExistence type="inferred from homology"/>
<keyword evidence="4 6" id="KW-0274">FAD</keyword>
<feature type="domain" description="Acyl-CoA oxidase/dehydrogenase middle" evidence="8">
    <location>
        <begin position="129"/>
        <end position="217"/>
    </location>
</feature>
<evidence type="ECO:0000313" key="10">
    <source>
        <dbReference type="Proteomes" id="UP000295444"/>
    </source>
</evidence>
<reference evidence="9 10" key="1">
    <citation type="submission" date="2019-03" db="EMBL/GenBank/DDBJ databases">
        <title>Genomic Encyclopedia of Type Strains, Phase IV (KMG-IV): sequencing the most valuable type-strain genomes for metagenomic binning, comparative biology and taxonomic classification.</title>
        <authorList>
            <person name="Goeker M."/>
        </authorList>
    </citation>
    <scope>NUCLEOTIDE SEQUENCE [LARGE SCALE GENOMIC DNA]</scope>
    <source>
        <strain evidence="9 10">DSM 45361</strain>
    </source>
</reference>
<gene>
    <name evidence="9" type="ORF">EV186_104434</name>
</gene>
<dbReference type="Gene3D" id="1.20.140.10">
    <property type="entry name" value="Butyryl-CoA Dehydrogenase, subunit A, domain 3"/>
    <property type="match status" value="1"/>
</dbReference>
<keyword evidence="3 6" id="KW-0285">Flavoprotein</keyword>
<evidence type="ECO:0000256" key="2">
    <source>
        <dbReference type="ARBA" id="ARBA00009347"/>
    </source>
</evidence>
<accession>A0A4R6SBQ5</accession>
<dbReference type="GO" id="GO:0033539">
    <property type="term" value="P:fatty acid beta-oxidation using acyl-CoA dehydrogenase"/>
    <property type="evidence" value="ECO:0007669"/>
    <property type="project" value="TreeGrafter"/>
</dbReference>
<dbReference type="InterPro" id="IPR006091">
    <property type="entry name" value="Acyl-CoA_Oxase/DH_mid-dom"/>
</dbReference>
<keyword evidence="10" id="KW-1185">Reference proteome</keyword>
<dbReference type="GO" id="GO:0003995">
    <property type="term" value="F:acyl-CoA dehydrogenase activity"/>
    <property type="evidence" value="ECO:0007669"/>
    <property type="project" value="TreeGrafter"/>
</dbReference>
<dbReference type="InterPro" id="IPR037069">
    <property type="entry name" value="AcylCoA_DH/ox_N_sf"/>
</dbReference>
<dbReference type="RefSeq" id="WP_133851795.1">
    <property type="nucleotide sequence ID" value="NZ_SNXZ01000004.1"/>
</dbReference>
<evidence type="ECO:0000259" key="8">
    <source>
        <dbReference type="Pfam" id="PF02770"/>
    </source>
</evidence>
<keyword evidence="5 6" id="KW-0560">Oxidoreductase</keyword>
<dbReference type="PANTHER" id="PTHR48083">
    <property type="entry name" value="MEDIUM-CHAIN SPECIFIC ACYL-COA DEHYDROGENASE, MITOCHONDRIAL-RELATED"/>
    <property type="match status" value="1"/>
</dbReference>
<dbReference type="PANTHER" id="PTHR48083:SF2">
    <property type="entry name" value="MEDIUM-CHAIN SPECIFIC ACYL-COA DEHYDROGENASE, MITOCHONDRIAL"/>
    <property type="match status" value="1"/>
</dbReference>
<comment type="cofactor">
    <cofactor evidence="1 6">
        <name>FAD</name>
        <dbReference type="ChEBI" id="CHEBI:57692"/>
    </cofactor>
</comment>
<dbReference type="Gene3D" id="2.40.110.10">
    <property type="entry name" value="Butyryl-CoA Dehydrogenase, subunit A, domain 2"/>
    <property type="match status" value="1"/>
</dbReference>
<dbReference type="EMBL" id="SNXZ01000004">
    <property type="protein sequence ID" value="TDP96446.1"/>
    <property type="molecule type" value="Genomic_DNA"/>
</dbReference>
<organism evidence="9 10">
    <name type="scientific">Labedaea rhizosphaerae</name>
    <dbReference type="NCBI Taxonomy" id="598644"/>
    <lineage>
        <taxon>Bacteria</taxon>
        <taxon>Bacillati</taxon>
        <taxon>Actinomycetota</taxon>
        <taxon>Actinomycetes</taxon>
        <taxon>Pseudonocardiales</taxon>
        <taxon>Pseudonocardiaceae</taxon>
        <taxon>Labedaea</taxon>
    </lineage>
</organism>
<evidence type="ECO:0000259" key="7">
    <source>
        <dbReference type="Pfam" id="PF00441"/>
    </source>
</evidence>
<dbReference type="SUPFAM" id="SSF47203">
    <property type="entry name" value="Acyl-CoA dehydrogenase C-terminal domain-like"/>
    <property type="match status" value="1"/>
</dbReference>
<dbReference type="SUPFAM" id="SSF56645">
    <property type="entry name" value="Acyl-CoA dehydrogenase NM domain-like"/>
    <property type="match status" value="1"/>
</dbReference>
<sequence>MTMRSRLVDVLKPWLEPLEPMVAVGWKQLRMLTSSLDVLLAEHPVDPDLVPGPERSRRLRKIRSGLVHYDLVDAPSPVQVLTQFACGYRDIDLRDAIGMGHGALIARHGSASTCARWLPRLAAGELAGIAMTEQHGGSRPAAIRAQAQVACDGTWLVSGRKTWISRLTEAAVFVVFFRAPDGRLAAATVDAADPGLRRYPVAPAGLAGWSWGVLELDCVQVHPEDVLNGDGMALLRQHFAAYRPLVTATALGGAAAVFDTVTDALVERRTAGGVPRLRDSALVTVGRAHIQVVTALLGTILAAQLAESGQIDAERWGAAMKAHGIDVANQVAAELVLLLGAAGFRADCQVAKIRRDLNGLLYADGIHDSLYRAAGKQHTAPAAAVPTPRGVSGSADTPALLAQDGHALGEGGEGGLEPIGQ</sequence>
<evidence type="ECO:0000256" key="1">
    <source>
        <dbReference type="ARBA" id="ARBA00001974"/>
    </source>
</evidence>
<comment type="caution">
    <text evidence="9">The sequence shown here is derived from an EMBL/GenBank/DDBJ whole genome shotgun (WGS) entry which is preliminary data.</text>
</comment>
<evidence type="ECO:0000256" key="3">
    <source>
        <dbReference type="ARBA" id="ARBA00022630"/>
    </source>
</evidence>
<dbReference type="InterPro" id="IPR036250">
    <property type="entry name" value="AcylCo_DH-like_C"/>
</dbReference>
<dbReference type="GO" id="GO:0005737">
    <property type="term" value="C:cytoplasm"/>
    <property type="evidence" value="ECO:0007669"/>
    <property type="project" value="TreeGrafter"/>
</dbReference>
<protein>
    <submittedName>
        <fullName evidence="9">Alkylation response protein AidB-like acyl-CoA dehydrogenase</fullName>
    </submittedName>
</protein>
<name>A0A4R6SBQ5_LABRH</name>
<dbReference type="InterPro" id="IPR050741">
    <property type="entry name" value="Acyl-CoA_dehydrogenase"/>
</dbReference>
<evidence type="ECO:0000256" key="4">
    <source>
        <dbReference type="ARBA" id="ARBA00022827"/>
    </source>
</evidence>
<evidence type="ECO:0000256" key="5">
    <source>
        <dbReference type="ARBA" id="ARBA00023002"/>
    </source>
</evidence>
<dbReference type="Pfam" id="PF00441">
    <property type="entry name" value="Acyl-CoA_dh_1"/>
    <property type="match status" value="1"/>
</dbReference>
<dbReference type="OrthoDB" id="3662563at2"/>
<dbReference type="AlphaFoldDB" id="A0A4R6SBQ5"/>